<protein>
    <submittedName>
        <fullName evidence="2">Uncharacterized protein</fullName>
    </submittedName>
</protein>
<gene>
    <name evidence="2" type="ORF">FDA94_15610</name>
</gene>
<dbReference type="RefSeq" id="WP_137247781.1">
    <property type="nucleotide sequence ID" value="NZ_SZQA01000013.1"/>
</dbReference>
<dbReference type="Proteomes" id="UP000308705">
    <property type="component" value="Unassembled WGS sequence"/>
</dbReference>
<reference evidence="2 3" key="1">
    <citation type="submission" date="2019-04" db="EMBL/GenBank/DDBJ databases">
        <title>Herbidospora sp. NEAU-GS14.nov., a novel actinomycete isolated from soil.</title>
        <authorList>
            <person name="Han L."/>
        </authorList>
    </citation>
    <scope>NUCLEOTIDE SEQUENCE [LARGE SCALE GENOMIC DNA]</scope>
    <source>
        <strain evidence="2 3">NEAU-GS14</strain>
    </source>
</reference>
<keyword evidence="1" id="KW-0812">Transmembrane</keyword>
<keyword evidence="3" id="KW-1185">Reference proteome</keyword>
<sequence>MSGERVFRAEARVRAVRSRPVALGATMLALLWLVVIGLVAALSLLVLFLLARSHVDGGLR</sequence>
<keyword evidence="1" id="KW-1133">Transmembrane helix</keyword>
<proteinExistence type="predicted"/>
<evidence type="ECO:0000313" key="2">
    <source>
        <dbReference type="EMBL" id="TKK87984.1"/>
    </source>
</evidence>
<accession>A0A4U3MHX7</accession>
<evidence type="ECO:0000256" key="1">
    <source>
        <dbReference type="SAM" id="Phobius"/>
    </source>
</evidence>
<feature type="transmembrane region" description="Helical" evidence="1">
    <location>
        <begin position="21"/>
        <end position="51"/>
    </location>
</feature>
<evidence type="ECO:0000313" key="3">
    <source>
        <dbReference type="Proteomes" id="UP000308705"/>
    </source>
</evidence>
<dbReference type="EMBL" id="SZQA01000013">
    <property type="protein sequence ID" value="TKK87984.1"/>
    <property type="molecule type" value="Genomic_DNA"/>
</dbReference>
<comment type="caution">
    <text evidence="2">The sequence shown here is derived from an EMBL/GenBank/DDBJ whole genome shotgun (WGS) entry which is preliminary data.</text>
</comment>
<name>A0A4U3MHX7_9ACTN</name>
<organism evidence="2 3">
    <name type="scientific">Herbidospora galbida</name>
    <dbReference type="NCBI Taxonomy" id="2575442"/>
    <lineage>
        <taxon>Bacteria</taxon>
        <taxon>Bacillati</taxon>
        <taxon>Actinomycetota</taxon>
        <taxon>Actinomycetes</taxon>
        <taxon>Streptosporangiales</taxon>
        <taxon>Streptosporangiaceae</taxon>
        <taxon>Herbidospora</taxon>
    </lineage>
</organism>
<keyword evidence="1" id="KW-0472">Membrane</keyword>
<dbReference type="AlphaFoldDB" id="A0A4U3MHX7"/>